<dbReference type="Proteomes" id="UP000235672">
    <property type="component" value="Unassembled WGS sequence"/>
</dbReference>
<dbReference type="OrthoDB" id="5272340at2759"/>
<sequence length="118" mass="13377">MSSSKTTANSPSGEIAPKPSEESPFQTKYDAEAPPRCEMCDVELPDMAARRAHMKQTDHCNCSSCKAYVPPGELYMHLSQAHPNLMWNDHQVAWTDNMNVQNAMPWVREDLEKLRRGN</sequence>
<name>A0A2J6QJ45_9HELO</name>
<feature type="compositionally biased region" description="Polar residues" evidence="1">
    <location>
        <begin position="1"/>
        <end position="12"/>
    </location>
</feature>
<keyword evidence="3" id="KW-1185">Reference proteome</keyword>
<evidence type="ECO:0000256" key="1">
    <source>
        <dbReference type="SAM" id="MobiDB-lite"/>
    </source>
</evidence>
<reference evidence="2 3" key="1">
    <citation type="submission" date="2016-05" db="EMBL/GenBank/DDBJ databases">
        <title>A degradative enzymes factory behind the ericoid mycorrhizal symbiosis.</title>
        <authorList>
            <consortium name="DOE Joint Genome Institute"/>
            <person name="Martino E."/>
            <person name="Morin E."/>
            <person name="Grelet G."/>
            <person name="Kuo A."/>
            <person name="Kohler A."/>
            <person name="Daghino S."/>
            <person name="Barry K."/>
            <person name="Choi C."/>
            <person name="Cichocki N."/>
            <person name="Clum A."/>
            <person name="Copeland A."/>
            <person name="Hainaut M."/>
            <person name="Haridas S."/>
            <person name="Labutti K."/>
            <person name="Lindquist E."/>
            <person name="Lipzen A."/>
            <person name="Khouja H.-R."/>
            <person name="Murat C."/>
            <person name="Ohm R."/>
            <person name="Olson A."/>
            <person name="Spatafora J."/>
            <person name="Veneault-Fourrey C."/>
            <person name="Henrissat B."/>
            <person name="Grigoriev I."/>
            <person name="Martin F."/>
            <person name="Perotto S."/>
        </authorList>
    </citation>
    <scope>NUCLEOTIDE SEQUENCE [LARGE SCALE GENOMIC DNA]</scope>
    <source>
        <strain evidence="2 3">UAMH 7357</strain>
    </source>
</reference>
<feature type="region of interest" description="Disordered" evidence="1">
    <location>
        <begin position="1"/>
        <end position="32"/>
    </location>
</feature>
<accession>A0A2J6QJ45</accession>
<dbReference type="EMBL" id="KZ613468">
    <property type="protein sequence ID" value="PMD26289.1"/>
    <property type="molecule type" value="Genomic_DNA"/>
</dbReference>
<organism evidence="2 3">
    <name type="scientific">Hyaloscypha hepaticicola</name>
    <dbReference type="NCBI Taxonomy" id="2082293"/>
    <lineage>
        <taxon>Eukaryota</taxon>
        <taxon>Fungi</taxon>
        <taxon>Dikarya</taxon>
        <taxon>Ascomycota</taxon>
        <taxon>Pezizomycotina</taxon>
        <taxon>Leotiomycetes</taxon>
        <taxon>Helotiales</taxon>
        <taxon>Hyaloscyphaceae</taxon>
        <taxon>Hyaloscypha</taxon>
    </lineage>
</organism>
<evidence type="ECO:0000313" key="2">
    <source>
        <dbReference type="EMBL" id="PMD26289.1"/>
    </source>
</evidence>
<gene>
    <name evidence="2" type="ORF">NA56DRAFT_685389</name>
</gene>
<dbReference type="AlphaFoldDB" id="A0A2J6QJ45"/>
<protein>
    <recommendedName>
        <fullName evidence="4">C2H2-type domain-containing protein</fullName>
    </recommendedName>
</protein>
<evidence type="ECO:0000313" key="3">
    <source>
        <dbReference type="Proteomes" id="UP000235672"/>
    </source>
</evidence>
<evidence type="ECO:0008006" key="4">
    <source>
        <dbReference type="Google" id="ProtNLM"/>
    </source>
</evidence>
<proteinExistence type="predicted"/>